<reference evidence="2 3" key="1">
    <citation type="submission" date="2007-04" db="EMBL/GenBank/DDBJ databases">
        <title>Complete sequence of Pyrobaculum arsenaticum DSM 13514.</title>
        <authorList>
            <consortium name="US DOE Joint Genome Institute"/>
            <person name="Copeland A."/>
            <person name="Lucas S."/>
            <person name="Lapidus A."/>
            <person name="Barry K."/>
            <person name="Glavina del Rio T."/>
            <person name="Dalin E."/>
            <person name="Tice H."/>
            <person name="Pitluck S."/>
            <person name="Chain P."/>
            <person name="Malfatti S."/>
            <person name="Shin M."/>
            <person name="Vergez L."/>
            <person name="Schmutz J."/>
            <person name="Larimer F."/>
            <person name="Land M."/>
            <person name="Hauser L."/>
            <person name="Kyrpides N."/>
            <person name="Mikhailova N."/>
            <person name="Cozen A.E."/>
            <person name="Fitz-Gibbon S.T."/>
            <person name="House C.H."/>
            <person name="Saltikov C."/>
            <person name="Lowe T.M."/>
            <person name="Richardson P."/>
        </authorList>
    </citation>
    <scope>NUCLEOTIDE SEQUENCE [LARGE SCALE GENOMIC DNA]</scope>
    <source>
        <strain evidence="3">ATCC 700994 / DSM 13514 / JCM 11321 / PZ6</strain>
    </source>
</reference>
<dbReference type="CDD" id="cd05403">
    <property type="entry name" value="NT_KNTase_like"/>
    <property type="match status" value="1"/>
</dbReference>
<protein>
    <submittedName>
        <fullName evidence="2">DNA polymerase, beta domain protein region</fullName>
    </submittedName>
</protein>
<dbReference type="KEGG" id="pas:Pars_0218"/>
<evidence type="ECO:0000259" key="1">
    <source>
        <dbReference type="Pfam" id="PF01909"/>
    </source>
</evidence>
<evidence type="ECO:0000313" key="3">
    <source>
        <dbReference type="Proteomes" id="UP000001567"/>
    </source>
</evidence>
<dbReference type="HOGENOM" id="CLU_159724_0_1_2"/>
<organism evidence="2 3">
    <name type="scientific">Pyrobaculum arsenaticum (strain DSM 13514 / JCM 11321 / PZ6)</name>
    <dbReference type="NCBI Taxonomy" id="340102"/>
    <lineage>
        <taxon>Archaea</taxon>
        <taxon>Thermoproteota</taxon>
        <taxon>Thermoprotei</taxon>
        <taxon>Thermoproteales</taxon>
        <taxon>Thermoproteaceae</taxon>
        <taxon>Pyrobaculum</taxon>
    </lineage>
</organism>
<gene>
    <name evidence="2" type="ordered locus">Pars_0218</name>
</gene>
<dbReference type="InterPro" id="IPR043519">
    <property type="entry name" value="NT_sf"/>
</dbReference>
<accession>A4WHG6</accession>
<name>A4WHG6_PYRAR</name>
<evidence type="ECO:0000313" key="2">
    <source>
        <dbReference type="EMBL" id="ABP49833.1"/>
    </source>
</evidence>
<sequence>MLNWGVERVRAIKEWRAIAERICEEVRRYLPDAKVYVFGSVARGDWAADSDIDVLIISERAPDDALERARIAVAVKEALGRLAPVELHFATPKQYAEWYAKFIDVSVKIC</sequence>
<dbReference type="Pfam" id="PF01909">
    <property type="entry name" value="NTP_transf_2"/>
    <property type="match status" value="1"/>
</dbReference>
<feature type="domain" description="Polymerase nucleotidyl transferase" evidence="1">
    <location>
        <begin position="21"/>
        <end position="104"/>
    </location>
</feature>
<dbReference type="PANTHER" id="PTHR37030">
    <property type="entry name" value="NUCLEOTIDYLTRANSFERASE"/>
    <property type="match status" value="1"/>
</dbReference>
<dbReference type="PANTHER" id="PTHR37030:SF1">
    <property type="entry name" value="NUCLEOTIDYLTRANSFERASE"/>
    <property type="match status" value="1"/>
</dbReference>
<dbReference type="SUPFAM" id="SSF81301">
    <property type="entry name" value="Nucleotidyltransferase"/>
    <property type="match status" value="1"/>
</dbReference>
<dbReference type="GO" id="GO:0016779">
    <property type="term" value="F:nucleotidyltransferase activity"/>
    <property type="evidence" value="ECO:0007669"/>
    <property type="project" value="InterPro"/>
</dbReference>
<dbReference type="AlphaFoldDB" id="A4WHG6"/>
<dbReference type="Gene3D" id="3.30.460.10">
    <property type="entry name" value="Beta Polymerase, domain 2"/>
    <property type="match status" value="1"/>
</dbReference>
<dbReference type="InterPro" id="IPR002934">
    <property type="entry name" value="Polymerase_NTP_transf_dom"/>
</dbReference>
<dbReference type="EMBL" id="CP000660">
    <property type="protein sequence ID" value="ABP49833.1"/>
    <property type="molecule type" value="Genomic_DNA"/>
</dbReference>
<proteinExistence type="predicted"/>
<dbReference type="RefSeq" id="WP_011899741.1">
    <property type="nucleotide sequence ID" value="NC_009376.1"/>
</dbReference>
<dbReference type="Proteomes" id="UP000001567">
    <property type="component" value="Chromosome"/>
</dbReference>
<dbReference type="GeneID" id="5055928"/>
<dbReference type="PhylomeDB" id="A4WHG6"/>